<feature type="signal peptide" evidence="2">
    <location>
        <begin position="1"/>
        <end position="16"/>
    </location>
</feature>
<keyword evidence="1" id="KW-0812">Transmembrane</keyword>
<dbReference type="Proteomes" id="UP001374535">
    <property type="component" value="Chromosome 6"/>
</dbReference>
<accession>A0AAQ3RWM4</accession>
<feature type="transmembrane region" description="Helical" evidence="1">
    <location>
        <begin position="26"/>
        <end position="45"/>
    </location>
</feature>
<name>A0AAQ3RWM4_VIGMU</name>
<evidence type="ECO:0000256" key="2">
    <source>
        <dbReference type="SAM" id="SignalP"/>
    </source>
</evidence>
<dbReference type="EMBL" id="CP144695">
    <property type="protein sequence ID" value="WVZ07833.1"/>
    <property type="molecule type" value="Genomic_DNA"/>
</dbReference>
<protein>
    <submittedName>
        <fullName evidence="3">Uncharacterized protein</fullName>
    </submittedName>
</protein>
<keyword evidence="1" id="KW-0472">Membrane</keyword>
<evidence type="ECO:0000313" key="4">
    <source>
        <dbReference type="Proteomes" id="UP001374535"/>
    </source>
</evidence>
<keyword evidence="4" id="KW-1185">Reference proteome</keyword>
<keyword evidence="1" id="KW-1133">Transmembrane helix</keyword>
<dbReference type="AlphaFoldDB" id="A0AAQ3RWM4"/>
<evidence type="ECO:0000313" key="3">
    <source>
        <dbReference type="EMBL" id="WVZ07833.1"/>
    </source>
</evidence>
<proteinExistence type="predicted"/>
<evidence type="ECO:0000256" key="1">
    <source>
        <dbReference type="SAM" id="Phobius"/>
    </source>
</evidence>
<organism evidence="3 4">
    <name type="scientific">Vigna mungo</name>
    <name type="common">Black gram</name>
    <name type="synonym">Phaseolus mungo</name>
    <dbReference type="NCBI Taxonomy" id="3915"/>
    <lineage>
        <taxon>Eukaryota</taxon>
        <taxon>Viridiplantae</taxon>
        <taxon>Streptophyta</taxon>
        <taxon>Embryophyta</taxon>
        <taxon>Tracheophyta</taxon>
        <taxon>Spermatophyta</taxon>
        <taxon>Magnoliopsida</taxon>
        <taxon>eudicotyledons</taxon>
        <taxon>Gunneridae</taxon>
        <taxon>Pentapetalae</taxon>
        <taxon>rosids</taxon>
        <taxon>fabids</taxon>
        <taxon>Fabales</taxon>
        <taxon>Fabaceae</taxon>
        <taxon>Papilionoideae</taxon>
        <taxon>50 kb inversion clade</taxon>
        <taxon>NPAAA clade</taxon>
        <taxon>indigoferoid/millettioid clade</taxon>
        <taxon>Phaseoleae</taxon>
        <taxon>Vigna</taxon>
    </lineage>
</organism>
<reference evidence="3 4" key="1">
    <citation type="journal article" date="2023" name="Life. Sci Alliance">
        <title>Evolutionary insights into 3D genome organization and epigenetic landscape of Vigna mungo.</title>
        <authorList>
            <person name="Junaid A."/>
            <person name="Singh B."/>
            <person name="Bhatia S."/>
        </authorList>
    </citation>
    <scope>NUCLEOTIDE SEQUENCE [LARGE SCALE GENOMIC DNA]</scope>
    <source>
        <strain evidence="3">Urdbean</strain>
    </source>
</reference>
<gene>
    <name evidence="3" type="ORF">V8G54_021179</name>
</gene>
<keyword evidence="2" id="KW-0732">Signal</keyword>
<feature type="chain" id="PRO_5043036649" evidence="2">
    <location>
        <begin position="17"/>
        <end position="136"/>
    </location>
</feature>
<sequence length="136" mass="16336">MSIWFIVFVLPHCAQGRNIKNHTVRYILMLVAKVIITVSYLKLNFVCNRFGQWNMSYLIRRSWVKEKVDFLEFFIGYILKLVKEKFKKVFDGHLNDKVKDNFQRQSLVGSIVYHDSIVQLEKMVEKLQMFLTQKRQ</sequence>